<feature type="domain" description="LysM" evidence="5">
    <location>
        <begin position="322"/>
        <end position="365"/>
    </location>
</feature>
<dbReference type="Gene3D" id="2.20.230.10">
    <property type="entry name" value="Resuscitation-promoting factor rpfb"/>
    <property type="match status" value="1"/>
</dbReference>
<dbReference type="SMART" id="SM01208">
    <property type="entry name" value="G5"/>
    <property type="match status" value="1"/>
</dbReference>
<dbReference type="PROSITE" id="PS51109">
    <property type="entry name" value="G5"/>
    <property type="match status" value="1"/>
</dbReference>
<keyword evidence="7" id="KW-1185">Reference proteome</keyword>
<dbReference type="Pfam" id="PF01551">
    <property type="entry name" value="Peptidase_M23"/>
    <property type="match status" value="1"/>
</dbReference>
<dbReference type="PROSITE" id="PS51782">
    <property type="entry name" value="LYSM"/>
    <property type="match status" value="1"/>
</dbReference>
<feature type="domain" description="G5" evidence="4">
    <location>
        <begin position="371"/>
        <end position="452"/>
    </location>
</feature>
<keyword evidence="3" id="KW-1133">Transmembrane helix</keyword>
<dbReference type="Gene3D" id="3.10.350.10">
    <property type="entry name" value="LysM domain"/>
    <property type="match status" value="1"/>
</dbReference>
<dbReference type="InterPro" id="IPR018392">
    <property type="entry name" value="LysM"/>
</dbReference>
<feature type="transmembrane region" description="Helical" evidence="3">
    <location>
        <begin position="63"/>
        <end position="82"/>
    </location>
</feature>
<dbReference type="Pfam" id="PF07501">
    <property type="entry name" value="G5"/>
    <property type="match status" value="1"/>
</dbReference>
<protein>
    <submittedName>
        <fullName evidence="6">Peptidoglycan DD-metalloendopeptidase family protein</fullName>
    </submittedName>
</protein>
<evidence type="ECO:0000313" key="6">
    <source>
        <dbReference type="EMBL" id="MBC8576113.1"/>
    </source>
</evidence>
<dbReference type="Proteomes" id="UP000658131">
    <property type="component" value="Unassembled WGS sequence"/>
</dbReference>
<dbReference type="RefSeq" id="WP_262399664.1">
    <property type="nucleotide sequence ID" value="NZ_JACRTB010000008.1"/>
</dbReference>
<keyword evidence="3" id="KW-0472">Membrane</keyword>
<dbReference type="PANTHER" id="PTHR21666">
    <property type="entry name" value="PEPTIDASE-RELATED"/>
    <property type="match status" value="1"/>
</dbReference>
<feature type="compositionally biased region" description="Polar residues" evidence="2">
    <location>
        <begin position="1"/>
        <end position="12"/>
    </location>
</feature>
<evidence type="ECO:0000256" key="1">
    <source>
        <dbReference type="ARBA" id="ARBA00022729"/>
    </source>
</evidence>
<dbReference type="InterPro" id="IPR036779">
    <property type="entry name" value="LysM_dom_sf"/>
</dbReference>
<comment type="caution">
    <text evidence="6">The sequence shown here is derived from an EMBL/GenBank/DDBJ whole genome shotgun (WGS) entry which is preliminary data.</text>
</comment>
<proteinExistence type="predicted"/>
<dbReference type="Gene3D" id="2.70.70.10">
    <property type="entry name" value="Glucose Permease (Domain IIA)"/>
    <property type="match status" value="1"/>
</dbReference>
<sequence>MSEQESTLTSHLTAAPITPAAESPSPQKNRKKNLAGLRGRLYRFCAFNGLVLIRRGRWIRRRLLGLLTLCTGLLSAFGGRIVRSVKIFAVRNGISLDMGAELFASLRKGNAEARGQSAAAWLKFWIRVLLALLAQGMSRLVRSVNYLAPLAAAAVFLAAVQVVTHTQFGLQVVYNGEELGCIADESVFTNAEKQMLGRIVFEDYIKPDNAVPEFTIAALRRKNLLSEDELTDALIRASGNELTEATGLYVEDKFFGAVEDRTRLLKLLDNIKDQYRSEEYDPTETVEFVKEVEARDGLYPVSSVISLSEMGREVTREEQQQRVYTAVQGDAPIIIAQKNGIPYSQLKALNPDIEQSLLVGQEVLVSKAVPALEVKVVREVVEEVETNFKIEQIQDTDQFQGYVKVMQKGEKGLTKVTSRVSYIDGVEVDREEIDSEVISEPITEKVIVGGKRPLDKIPSGGTASGNFIWPAAGGYVSCGFYGYWGHTGMDIACNYGTPVYAAASGTVTKAVYNTTGYGYHIIISHGGGVETLYGHNSKLYVKAGDWVEQGQLIAAVGRTGRASGNHVHFEIRVNGRYMNPANYIGTVSPY</sequence>
<dbReference type="EMBL" id="JACRTB010000008">
    <property type="protein sequence ID" value="MBC8576113.1"/>
    <property type="molecule type" value="Genomic_DNA"/>
</dbReference>
<dbReference type="InterPro" id="IPR011098">
    <property type="entry name" value="G5_dom"/>
</dbReference>
<dbReference type="PANTHER" id="PTHR21666:SF270">
    <property type="entry name" value="MUREIN HYDROLASE ACTIVATOR ENVC"/>
    <property type="match status" value="1"/>
</dbReference>
<dbReference type="CDD" id="cd12797">
    <property type="entry name" value="M23_peptidase"/>
    <property type="match status" value="1"/>
</dbReference>
<evidence type="ECO:0000259" key="5">
    <source>
        <dbReference type="PROSITE" id="PS51782"/>
    </source>
</evidence>
<dbReference type="InterPro" id="IPR050570">
    <property type="entry name" value="Cell_wall_metabolism_enzyme"/>
</dbReference>
<evidence type="ECO:0000256" key="3">
    <source>
        <dbReference type="SAM" id="Phobius"/>
    </source>
</evidence>
<accession>A0ABR7NI78</accession>
<evidence type="ECO:0000313" key="7">
    <source>
        <dbReference type="Proteomes" id="UP000658131"/>
    </source>
</evidence>
<name>A0ABR7NI78_9FIRM</name>
<gene>
    <name evidence="6" type="ORF">H8717_06795</name>
</gene>
<dbReference type="InterPro" id="IPR016047">
    <property type="entry name" value="M23ase_b-sheet_dom"/>
</dbReference>
<keyword evidence="3" id="KW-0812">Transmembrane</keyword>
<reference evidence="6 7" key="1">
    <citation type="submission" date="2020-08" db="EMBL/GenBank/DDBJ databases">
        <title>Genome public.</title>
        <authorList>
            <person name="Liu C."/>
            <person name="Sun Q."/>
        </authorList>
    </citation>
    <scope>NUCLEOTIDE SEQUENCE [LARGE SCALE GENOMIC DNA]</scope>
    <source>
        <strain evidence="6 7">BX1</strain>
    </source>
</reference>
<dbReference type="InterPro" id="IPR011055">
    <property type="entry name" value="Dup_hybrid_motif"/>
</dbReference>
<dbReference type="SUPFAM" id="SSF54106">
    <property type="entry name" value="LysM domain"/>
    <property type="match status" value="1"/>
</dbReference>
<dbReference type="SUPFAM" id="SSF51261">
    <property type="entry name" value="Duplicated hybrid motif"/>
    <property type="match status" value="1"/>
</dbReference>
<organism evidence="6 7">
    <name type="scientific">Yanshouia hominis</name>
    <dbReference type="NCBI Taxonomy" id="2763673"/>
    <lineage>
        <taxon>Bacteria</taxon>
        <taxon>Bacillati</taxon>
        <taxon>Bacillota</taxon>
        <taxon>Clostridia</taxon>
        <taxon>Eubacteriales</taxon>
        <taxon>Oscillospiraceae</taxon>
        <taxon>Yanshouia</taxon>
    </lineage>
</organism>
<dbReference type="CDD" id="cd00118">
    <property type="entry name" value="LysM"/>
    <property type="match status" value="1"/>
</dbReference>
<feature type="region of interest" description="Disordered" evidence="2">
    <location>
        <begin position="1"/>
        <end position="30"/>
    </location>
</feature>
<keyword evidence="1" id="KW-0732">Signal</keyword>
<evidence type="ECO:0000256" key="2">
    <source>
        <dbReference type="SAM" id="MobiDB-lite"/>
    </source>
</evidence>
<evidence type="ECO:0000259" key="4">
    <source>
        <dbReference type="PROSITE" id="PS51109"/>
    </source>
</evidence>